<dbReference type="EMBL" id="AY986977">
    <property type="protein sequence ID" value="AAX84906.1"/>
    <property type="molecule type" value="Genomic_DNA"/>
</dbReference>
<dbReference type="KEGG" id="vg:5076572"/>
<dbReference type="RefSeq" id="YP_239338.1">
    <property type="nucleotide sequence ID" value="NC_007024.1"/>
</dbReference>
<proteinExistence type="predicted"/>
<protein>
    <submittedName>
        <fullName evidence="1">Putative endoglucanase</fullName>
    </submittedName>
</protein>
<name>Q52PU1_9CAUD</name>
<reference evidence="1 2" key="1">
    <citation type="submission" date="2005-03" db="EMBL/GenBank/DDBJ databases">
        <title>Sequencing of bacteriophage Xp15 from Xanthomonas campestris pv. pelargonii and identification of the lysis genes.</title>
        <authorList>
            <person name="Ramadugu C."/>
            <person name="Gabriel D.W."/>
        </authorList>
    </citation>
    <scope>NUCLEOTIDE SEQUENCE [LARGE SCALE GENOMIC DNA]</scope>
</reference>
<dbReference type="Proteomes" id="UP000001305">
    <property type="component" value="Segment"/>
</dbReference>
<sequence length="107" mass="11794">MRGKAAKCAHPGCPHFATKGHKWCINHAPIRPKPAPVPEPAPWDPSIGFYVHSPSSEEIIAYREETGCGQMEAKAILRRKALLEAADRAVVWGDLKLIVKMLINLDS</sequence>
<accession>Q52PU1</accession>
<evidence type="ECO:0000313" key="2">
    <source>
        <dbReference type="Proteomes" id="UP000001305"/>
    </source>
</evidence>
<evidence type="ECO:0000313" key="1">
    <source>
        <dbReference type="EMBL" id="AAX84906.1"/>
    </source>
</evidence>
<dbReference type="GeneID" id="5076572"/>
<keyword evidence="2" id="KW-1185">Reference proteome</keyword>
<organism evidence="1 2">
    <name type="scientific">Xanthomonas phage Xp15</name>
    <dbReference type="NCBI Taxonomy" id="322855"/>
    <lineage>
        <taxon>Viruses</taxon>
        <taxon>Duplodnaviria</taxon>
        <taxon>Heunggongvirae</taxon>
        <taxon>Uroviricota</taxon>
        <taxon>Caudoviricetes</taxon>
        <taxon>Alachuavirus</taxon>
        <taxon>Alachuavirus Xp15</taxon>
    </lineage>
</organism>